<dbReference type="EMBL" id="HF920635">
    <property type="protein sequence ID" value="CCV02119.1"/>
    <property type="molecule type" value="Genomic_DNA"/>
</dbReference>
<dbReference type="KEGG" id="vg:18501473"/>
<reference evidence="1 2" key="1">
    <citation type="journal article" date="2013" name="Arch. Virol.">
        <title>Complete genome sequence of invertebrate iridovirus IIV-25 isolated from a blackfly larva.</title>
        <authorList>
            <person name="Piegu B."/>
            <person name="Guizard S."/>
            <person name="Spears T."/>
            <person name="Cruaud C."/>
            <person name="Couloux A."/>
            <person name="Bideshi D.K."/>
            <person name="Federici B.A."/>
            <person name="Bigot Y."/>
        </authorList>
    </citation>
    <scope>NUCLEOTIDE SEQUENCE [LARGE SCALE GENOMIC DNA]</scope>
</reference>
<dbReference type="RefSeq" id="YP_009010634.1">
    <property type="nucleotide sequence ID" value="NC_023613.1"/>
</dbReference>
<gene>
    <name evidence="1" type="primary">101R</name>
    <name evidence="1" type="ORF">IIV25_101R</name>
</gene>
<accession>W8W2T9</accession>
<dbReference type="OrthoDB" id="10586at10239"/>
<organism evidence="1 2">
    <name type="scientific">Invertebrate iridovirus 25</name>
    <dbReference type="NCBI Taxonomy" id="1301280"/>
    <lineage>
        <taxon>Viruses</taxon>
        <taxon>Varidnaviria</taxon>
        <taxon>Bamfordvirae</taxon>
        <taxon>Nucleocytoviricota</taxon>
        <taxon>Megaviricetes</taxon>
        <taxon>Pimascovirales</taxon>
        <taxon>Pimascovirales incertae sedis</taxon>
        <taxon>Iridoviridae</taxon>
        <taxon>Betairidovirinae</taxon>
        <taxon>Chloriridovirus</taxon>
        <taxon>Chloriridovirus simulium2</taxon>
    </lineage>
</organism>
<evidence type="ECO:0000313" key="1">
    <source>
        <dbReference type="EMBL" id="CCV02119.1"/>
    </source>
</evidence>
<dbReference type="Proteomes" id="UP000097612">
    <property type="component" value="Segment"/>
</dbReference>
<sequence length="243" mass="28202">MCSHHNIVLDLCGTSTCADCCVHFDKSFCSEFTTNYNGHHLNLLKTKSTIINTLEKDFGVCDSNTTLVTEKIFKLTSKNKMVKGTNKRSILCASLYYAYHYLEEPKNFEDMLIKFKINHKNGSKGLKMCQIAMQECGVEDEIKFFKIHSFASTHKEKLQELITRYNIPNQYYDEIEKIIIAGHLKRGKILNDRITGLWISCIFFWLIKINPYIDPEEFMSINSDYSTLTQLKSDLTYLKKNLN</sequence>
<name>W8W2T9_9VIRU</name>
<proteinExistence type="predicted"/>
<evidence type="ECO:0000313" key="2">
    <source>
        <dbReference type="Proteomes" id="UP000097612"/>
    </source>
</evidence>
<keyword evidence="2" id="KW-1185">Reference proteome</keyword>
<dbReference type="GeneID" id="18501473"/>
<dbReference type="Gene3D" id="1.10.472.10">
    <property type="entry name" value="Cyclin-like"/>
    <property type="match status" value="1"/>
</dbReference>
<protein>
    <submittedName>
        <fullName evidence="1">Uncharacterized protein</fullName>
    </submittedName>
</protein>